<evidence type="ECO:0000256" key="3">
    <source>
        <dbReference type="ARBA" id="ARBA00022737"/>
    </source>
</evidence>
<keyword evidence="6" id="KW-1133">Transmembrane helix</keyword>
<dbReference type="CDD" id="cd11304">
    <property type="entry name" value="Cadherin_repeat"/>
    <property type="match status" value="2"/>
</dbReference>
<evidence type="ECO:0000256" key="1">
    <source>
        <dbReference type="ARBA" id="ARBA00004370"/>
    </source>
</evidence>
<dbReference type="Gene3D" id="2.60.40.60">
    <property type="entry name" value="Cadherins"/>
    <property type="match status" value="1"/>
</dbReference>
<dbReference type="Proteomes" id="UP001054945">
    <property type="component" value="Unassembled WGS sequence"/>
</dbReference>
<gene>
    <name evidence="10" type="primary">CadN</name>
    <name evidence="10" type="ORF">CEXT_721351</name>
</gene>
<keyword evidence="2" id="KW-0812">Transmembrane</keyword>
<dbReference type="AlphaFoldDB" id="A0AAV4Q743"/>
<evidence type="ECO:0000256" key="4">
    <source>
        <dbReference type="ARBA" id="ARBA00022837"/>
    </source>
</evidence>
<dbReference type="GO" id="GO:0005509">
    <property type="term" value="F:calcium ion binding"/>
    <property type="evidence" value="ECO:0007669"/>
    <property type="project" value="UniProtKB-UniRule"/>
</dbReference>
<evidence type="ECO:0000256" key="2">
    <source>
        <dbReference type="ARBA" id="ARBA00022692"/>
    </source>
</evidence>
<dbReference type="InterPro" id="IPR050971">
    <property type="entry name" value="Cadherin-domain_protein"/>
</dbReference>
<name>A0AAV4Q743_CAEEX</name>
<keyword evidence="7" id="KW-0472">Membrane</keyword>
<keyword evidence="11" id="KW-1185">Reference proteome</keyword>
<dbReference type="GO" id="GO:0007156">
    <property type="term" value="P:homophilic cell adhesion via plasma membrane adhesion molecules"/>
    <property type="evidence" value="ECO:0007669"/>
    <property type="project" value="InterPro"/>
</dbReference>
<dbReference type="PANTHER" id="PTHR24025:SF23">
    <property type="entry name" value="NEURAL-CADHERIN"/>
    <property type="match status" value="1"/>
</dbReference>
<reference evidence="10 11" key="1">
    <citation type="submission" date="2021-06" db="EMBL/GenBank/DDBJ databases">
        <title>Caerostris extrusa draft genome.</title>
        <authorList>
            <person name="Kono N."/>
            <person name="Arakawa K."/>
        </authorList>
    </citation>
    <scope>NUCLEOTIDE SEQUENCE [LARGE SCALE GENOMIC DNA]</scope>
</reference>
<evidence type="ECO:0000256" key="7">
    <source>
        <dbReference type="ARBA" id="ARBA00023136"/>
    </source>
</evidence>
<evidence type="ECO:0000259" key="9">
    <source>
        <dbReference type="PROSITE" id="PS50268"/>
    </source>
</evidence>
<dbReference type="FunFam" id="2.60.40.60:FF:000274">
    <property type="entry name" value="neural-cadherin isoform X9"/>
    <property type="match status" value="1"/>
</dbReference>
<dbReference type="Pfam" id="PF00028">
    <property type="entry name" value="Cadherin"/>
    <property type="match status" value="1"/>
</dbReference>
<accession>A0AAV4Q743</accession>
<dbReference type="InterPro" id="IPR015919">
    <property type="entry name" value="Cadherin-like_sf"/>
</dbReference>
<keyword evidence="3" id="KW-0677">Repeat</keyword>
<evidence type="ECO:0000256" key="8">
    <source>
        <dbReference type="PROSITE-ProRule" id="PRU00043"/>
    </source>
</evidence>
<dbReference type="PANTHER" id="PTHR24025">
    <property type="entry name" value="DESMOGLEIN FAMILY MEMBER"/>
    <property type="match status" value="1"/>
</dbReference>
<feature type="domain" description="Cadherin" evidence="9">
    <location>
        <begin position="29"/>
        <end position="71"/>
    </location>
</feature>
<proteinExistence type="predicted"/>
<dbReference type="GO" id="GO:0005911">
    <property type="term" value="C:cell-cell junction"/>
    <property type="evidence" value="ECO:0007669"/>
    <property type="project" value="TreeGrafter"/>
</dbReference>
<comment type="caution">
    <text evidence="10">The sequence shown here is derived from an EMBL/GenBank/DDBJ whole genome shotgun (WGS) entry which is preliminary data.</text>
</comment>
<evidence type="ECO:0000256" key="5">
    <source>
        <dbReference type="ARBA" id="ARBA00022889"/>
    </source>
</evidence>
<dbReference type="PROSITE" id="PS50268">
    <property type="entry name" value="CADHERIN_2"/>
    <property type="match status" value="2"/>
</dbReference>
<dbReference type="EMBL" id="BPLR01005854">
    <property type="protein sequence ID" value="GIY05518.1"/>
    <property type="molecule type" value="Genomic_DNA"/>
</dbReference>
<keyword evidence="5" id="KW-0130">Cell adhesion</keyword>
<protein>
    <submittedName>
        <fullName evidence="10">Neural-cadherin</fullName>
    </submittedName>
</protein>
<dbReference type="GO" id="GO:0016020">
    <property type="term" value="C:membrane"/>
    <property type="evidence" value="ECO:0007669"/>
    <property type="project" value="UniProtKB-SubCell"/>
</dbReference>
<organism evidence="10 11">
    <name type="scientific">Caerostris extrusa</name>
    <name type="common">Bark spider</name>
    <name type="synonym">Caerostris bankana</name>
    <dbReference type="NCBI Taxonomy" id="172846"/>
    <lineage>
        <taxon>Eukaryota</taxon>
        <taxon>Metazoa</taxon>
        <taxon>Ecdysozoa</taxon>
        <taxon>Arthropoda</taxon>
        <taxon>Chelicerata</taxon>
        <taxon>Arachnida</taxon>
        <taxon>Araneae</taxon>
        <taxon>Araneomorphae</taxon>
        <taxon>Entelegynae</taxon>
        <taxon>Araneoidea</taxon>
        <taxon>Araneidae</taxon>
        <taxon>Caerostris</taxon>
    </lineage>
</organism>
<sequence length="166" mass="19027">MIGIAESRYISIQSGLSQKYNLYASMKAENLNWRDQYHLRAIALDKGLPQHRATVEVIIDVVDRANNPPIWDQPVYGPIFIKENYMVGQVVASIKARSGIPDNPTVFYTLMKGSTEQTNKKDTFYLDQRNVNGDTWADIQVNYPLDYERIQQYNLTVRVEAPPDIS</sequence>
<evidence type="ECO:0000256" key="6">
    <source>
        <dbReference type="ARBA" id="ARBA00022989"/>
    </source>
</evidence>
<dbReference type="InterPro" id="IPR002126">
    <property type="entry name" value="Cadherin-like_dom"/>
</dbReference>
<feature type="domain" description="Cadherin" evidence="9">
    <location>
        <begin position="81"/>
        <end position="159"/>
    </location>
</feature>
<keyword evidence="4 8" id="KW-0106">Calcium</keyword>
<dbReference type="SUPFAM" id="SSF49313">
    <property type="entry name" value="Cadherin-like"/>
    <property type="match status" value="1"/>
</dbReference>
<comment type="subcellular location">
    <subcellularLocation>
        <location evidence="1">Membrane</location>
    </subcellularLocation>
</comment>
<evidence type="ECO:0000313" key="10">
    <source>
        <dbReference type="EMBL" id="GIY05518.1"/>
    </source>
</evidence>
<evidence type="ECO:0000313" key="11">
    <source>
        <dbReference type="Proteomes" id="UP001054945"/>
    </source>
</evidence>